<organism evidence="2 3">
    <name type="scientific">Ferrimonas sediminum</name>
    <dbReference type="NCBI Taxonomy" id="718193"/>
    <lineage>
        <taxon>Bacteria</taxon>
        <taxon>Pseudomonadati</taxon>
        <taxon>Pseudomonadota</taxon>
        <taxon>Gammaproteobacteria</taxon>
        <taxon>Alteromonadales</taxon>
        <taxon>Ferrimonadaceae</taxon>
        <taxon>Ferrimonas</taxon>
    </lineage>
</organism>
<protein>
    <submittedName>
        <fullName evidence="2">FabA-like domain-containing protein</fullName>
    </submittedName>
</protein>
<feature type="domain" description="ApeI dehydratase-like" evidence="1">
    <location>
        <begin position="20"/>
        <end position="110"/>
    </location>
</feature>
<gene>
    <name evidence="2" type="ORF">SAMN04488540_10358</name>
</gene>
<proteinExistence type="predicted"/>
<sequence length="118" mass="13506">MMTNIDPVWLEQNCVDGVNRFTLMIPEDLDYFNGHFNGAPVLPGVVQLQWAITQAQACYGMPESCARLEVVKFQQLQRPGQQLTLELEQLDESRVRFAFFCSEKRYSSGRVVFEPESA</sequence>
<reference evidence="3" key="1">
    <citation type="submission" date="2016-10" db="EMBL/GenBank/DDBJ databases">
        <authorList>
            <person name="Varghese N."/>
            <person name="Submissions S."/>
        </authorList>
    </citation>
    <scope>NUCLEOTIDE SEQUENCE [LARGE SCALE GENOMIC DNA]</scope>
    <source>
        <strain evidence="3">DSM 23317</strain>
    </source>
</reference>
<dbReference type="SUPFAM" id="SSF54637">
    <property type="entry name" value="Thioesterase/thiol ester dehydrase-isomerase"/>
    <property type="match status" value="1"/>
</dbReference>
<evidence type="ECO:0000313" key="3">
    <source>
        <dbReference type="Proteomes" id="UP000199527"/>
    </source>
</evidence>
<accession>A0A1G8N9E0</accession>
<dbReference type="Gene3D" id="3.10.129.10">
    <property type="entry name" value="Hotdog Thioesterase"/>
    <property type="match status" value="1"/>
</dbReference>
<name>A0A1G8N9E0_9GAMM</name>
<dbReference type="AlphaFoldDB" id="A0A1G8N9E0"/>
<dbReference type="Proteomes" id="UP000199527">
    <property type="component" value="Unassembled WGS sequence"/>
</dbReference>
<dbReference type="InterPro" id="IPR054545">
    <property type="entry name" value="ApeI-like"/>
</dbReference>
<dbReference type="Pfam" id="PF22818">
    <property type="entry name" value="ApeI-like"/>
    <property type="match status" value="1"/>
</dbReference>
<dbReference type="OrthoDB" id="9812842at2"/>
<dbReference type="InterPro" id="IPR029069">
    <property type="entry name" value="HotDog_dom_sf"/>
</dbReference>
<dbReference type="RefSeq" id="WP_090362809.1">
    <property type="nucleotide sequence ID" value="NZ_FNEM01000003.1"/>
</dbReference>
<evidence type="ECO:0000313" key="2">
    <source>
        <dbReference type="EMBL" id="SDI76802.1"/>
    </source>
</evidence>
<keyword evidence="3" id="KW-1185">Reference proteome</keyword>
<evidence type="ECO:0000259" key="1">
    <source>
        <dbReference type="Pfam" id="PF22818"/>
    </source>
</evidence>
<dbReference type="EMBL" id="FNEM01000003">
    <property type="protein sequence ID" value="SDI76802.1"/>
    <property type="molecule type" value="Genomic_DNA"/>
</dbReference>